<dbReference type="Proteomes" id="UP000663864">
    <property type="component" value="Unassembled WGS sequence"/>
</dbReference>
<gene>
    <name evidence="8" type="ORF">ZHD862_LOCUS34854</name>
</gene>
<protein>
    <recommendedName>
        <fullName evidence="3">acid phosphatase</fullName>
        <ecNumber evidence="3">3.1.3.2</ecNumber>
    </recommendedName>
</protein>
<sequence>MQKSERIQNISKEFRDLFQYLEKNAKQSVSNLFDAWTISDTVIIEDIYNITPSWVTPDILRQLKYISDISAYHLMFMPEINRLRGGPLLRDILENTENLILNKTKGPKARIYSGHETTMAAILSFLGINYPHQPPLASALFFDLYRQGNHSYGIQLEYLNMTNGRTAYPIQLPGNQ</sequence>
<reference evidence="8" key="1">
    <citation type="submission" date="2021-02" db="EMBL/GenBank/DDBJ databases">
        <authorList>
            <person name="Nowell W R."/>
        </authorList>
    </citation>
    <scope>NUCLEOTIDE SEQUENCE</scope>
</reference>
<keyword evidence="6" id="KW-1015">Disulfide bond</keyword>
<evidence type="ECO:0000256" key="3">
    <source>
        <dbReference type="ARBA" id="ARBA00012646"/>
    </source>
</evidence>
<name>A0A815NZ78_9BILA</name>
<proteinExistence type="inferred from homology"/>
<dbReference type="Pfam" id="PF00328">
    <property type="entry name" value="His_Phos_2"/>
    <property type="match status" value="1"/>
</dbReference>
<comment type="caution">
    <text evidence="8">The sequence shown here is derived from an EMBL/GenBank/DDBJ whole genome shotgun (WGS) entry which is preliminary data.</text>
</comment>
<keyword evidence="4" id="KW-0732">Signal</keyword>
<comment type="catalytic activity">
    <reaction evidence="1">
        <text>a phosphate monoester + H2O = an alcohol + phosphate</text>
        <dbReference type="Rhea" id="RHEA:15017"/>
        <dbReference type="ChEBI" id="CHEBI:15377"/>
        <dbReference type="ChEBI" id="CHEBI:30879"/>
        <dbReference type="ChEBI" id="CHEBI:43474"/>
        <dbReference type="ChEBI" id="CHEBI:67140"/>
        <dbReference type="EC" id="3.1.3.2"/>
    </reaction>
</comment>
<dbReference type="SUPFAM" id="SSF53254">
    <property type="entry name" value="Phosphoglycerate mutase-like"/>
    <property type="match status" value="1"/>
</dbReference>
<evidence type="ECO:0000313" key="9">
    <source>
        <dbReference type="Proteomes" id="UP000663864"/>
    </source>
</evidence>
<dbReference type="InterPro" id="IPR029033">
    <property type="entry name" value="His_PPase_superfam"/>
</dbReference>
<evidence type="ECO:0000256" key="5">
    <source>
        <dbReference type="ARBA" id="ARBA00022801"/>
    </source>
</evidence>
<keyword evidence="5" id="KW-0378">Hydrolase</keyword>
<evidence type="ECO:0000256" key="2">
    <source>
        <dbReference type="ARBA" id="ARBA00005375"/>
    </source>
</evidence>
<dbReference type="Gene3D" id="3.40.50.1240">
    <property type="entry name" value="Phosphoglycerate mutase-like"/>
    <property type="match status" value="1"/>
</dbReference>
<evidence type="ECO:0000256" key="6">
    <source>
        <dbReference type="ARBA" id="ARBA00023157"/>
    </source>
</evidence>
<accession>A0A815NZ78</accession>
<dbReference type="EMBL" id="CAJNOT010004694">
    <property type="protein sequence ID" value="CAF1441904.1"/>
    <property type="molecule type" value="Genomic_DNA"/>
</dbReference>
<evidence type="ECO:0000313" key="8">
    <source>
        <dbReference type="EMBL" id="CAF1441904.1"/>
    </source>
</evidence>
<evidence type="ECO:0000256" key="4">
    <source>
        <dbReference type="ARBA" id="ARBA00022729"/>
    </source>
</evidence>
<comment type="similarity">
    <text evidence="2">Belongs to the histidine acid phosphatase family.</text>
</comment>
<evidence type="ECO:0000256" key="1">
    <source>
        <dbReference type="ARBA" id="ARBA00000032"/>
    </source>
</evidence>
<evidence type="ECO:0000256" key="7">
    <source>
        <dbReference type="ARBA" id="ARBA00023180"/>
    </source>
</evidence>
<dbReference type="PANTHER" id="PTHR11567:SF211">
    <property type="entry name" value="PROSTATIC ACID PHOSPHATASE"/>
    <property type="match status" value="1"/>
</dbReference>
<dbReference type="PANTHER" id="PTHR11567">
    <property type="entry name" value="ACID PHOSPHATASE-RELATED"/>
    <property type="match status" value="1"/>
</dbReference>
<dbReference type="EC" id="3.1.3.2" evidence="3"/>
<dbReference type="InterPro" id="IPR000560">
    <property type="entry name" value="His_Pase_clade-2"/>
</dbReference>
<dbReference type="InterPro" id="IPR050645">
    <property type="entry name" value="Histidine_acid_phosphatase"/>
</dbReference>
<organism evidence="8 9">
    <name type="scientific">Rotaria sordida</name>
    <dbReference type="NCBI Taxonomy" id="392033"/>
    <lineage>
        <taxon>Eukaryota</taxon>
        <taxon>Metazoa</taxon>
        <taxon>Spiralia</taxon>
        <taxon>Gnathifera</taxon>
        <taxon>Rotifera</taxon>
        <taxon>Eurotatoria</taxon>
        <taxon>Bdelloidea</taxon>
        <taxon>Philodinida</taxon>
        <taxon>Philodinidae</taxon>
        <taxon>Rotaria</taxon>
    </lineage>
</organism>
<keyword evidence="7" id="KW-0325">Glycoprotein</keyword>
<dbReference type="GO" id="GO:0003993">
    <property type="term" value="F:acid phosphatase activity"/>
    <property type="evidence" value="ECO:0007669"/>
    <property type="project" value="UniProtKB-EC"/>
</dbReference>
<dbReference type="AlphaFoldDB" id="A0A815NZ78"/>